<dbReference type="Proteomes" id="UP000501345">
    <property type="component" value="Segment"/>
</dbReference>
<name>A0A2H4MX34_9NIDO</name>
<reference evidence="2 3" key="1">
    <citation type="journal article" date="2018" name="Microbiome">
        <title>Comparative analysis of rodent and small mammal viromes to better understand the wildlife origin of emerging infectious diseases.</title>
        <authorList>
            <person name="Wu Z."/>
            <person name="Lu L."/>
            <person name="Du J."/>
            <person name="Yang L."/>
            <person name="Ren X."/>
            <person name="Liu B."/>
            <person name="Jiang J."/>
            <person name="Yang J."/>
            <person name="Dong J."/>
            <person name="Sun L."/>
            <person name="Zhu Y."/>
            <person name="Li Y."/>
            <person name="Zheng D."/>
            <person name="Zhang C."/>
            <person name="Su H."/>
            <person name="Zheng Y."/>
            <person name="Zhou H."/>
            <person name="Zhu G."/>
            <person name="Li H."/>
            <person name="Chmura A."/>
            <person name="Yang F."/>
            <person name="Daszak P."/>
            <person name="Wang J."/>
            <person name="Liu Q."/>
            <person name="Jin Q."/>
        </authorList>
    </citation>
    <scope>NUCLEOTIDE SEQUENCE [LARGE SCALE GENOMIC DNA]</scope>
    <source>
        <strain evidence="2">RtClan-Arterivirus/GZ2015</strain>
    </source>
</reference>
<accession>A0A2H4MX34</accession>
<keyword evidence="1" id="KW-0812">Transmembrane</keyword>
<dbReference type="GO" id="GO:0019031">
    <property type="term" value="C:viral envelope"/>
    <property type="evidence" value="ECO:0007669"/>
    <property type="project" value="InterPro"/>
</dbReference>
<keyword evidence="3" id="KW-1185">Reference proteome</keyword>
<evidence type="ECO:0000313" key="2">
    <source>
        <dbReference type="EMBL" id="ATP66649.1"/>
    </source>
</evidence>
<protein>
    <submittedName>
        <fullName evidence="2">GP5 protein</fullName>
    </submittedName>
</protein>
<keyword evidence="1" id="KW-1133">Transmembrane helix</keyword>
<evidence type="ECO:0000256" key="1">
    <source>
        <dbReference type="SAM" id="Phobius"/>
    </source>
</evidence>
<sequence>MWGRYLIRVSCSLWLSLWSIGWCCSFANANGNSSTMQYIYNMTLCELNGTDWLQNKFDYAVESYVLFPIVTHIISMGALTTSHLLDTVGLTTVATAGYYHGRYVLSSINATCALAAFICFAIRATKNCMSWRYACTRFTNFVTDTKGRFYRYKSPLLIERAGRVEVGENLIEVKHVVQEGSLAKPITKVAAERWGH</sequence>
<evidence type="ECO:0000313" key="3">
    <source>
        <dbReference type="Proteomes" id="UP000501345"/>
    </source>
</evidence>
<feature type="transmembrane region" description="Helical" evidence="1">
    <location>
        <begin position="103"/>
        <end position="122"/>
    </location>
</feature>
<dbReference type="EMBL" id="KY369969">
    <property type="protein sequence ID" value="ATP66649.1"/>
    <property type="molecule type" value="Genomic_RNA"/>
</dbReference>
<keyword evidence="1" id="KW-0472">Membrane</keyword>
<dbReference type="Pfam" id="PF00951">
    <property type="entry name" value="Arteri_Gl"/>
    <property type="match status" value="1"/>
</dbReference>
<organism evidence="2 3">
    <name type="scientific">RtClan arterivirus</name>
    <dbReference type="NCBI Taxonomy" id="2847271"/>
    <lineage>
        <taxon>Viruses</taxon>
        <taxon>Riboviria</taxon>
        <taxon>Orthornavirae</taxon>
        <taxon>Pisuviricota</taxon>
        <taxon>Pisoniviricetes</taxon>
        <taxon>Nidovirales</taxon>
        <taxon>Arnidovirineae</taxon>
        <taxon>Arteriviridae</taxon>
        <taxon>Variarterivirinae</taxon>
        <taxon>Nuarterivirus</taxon>
        <taxon>Nuarterivirus guemel</taxon>
    </lineage>
</organism>
<proteinExistence type="predicted"/>
<dbReference type="InterPro" id="IPR001332">
    <property type="entry name" value="Arteri_GP5"/>
</dbReference>